<accession>A0A081CS83</accession>
<dbReference type="RefSeq" id="WP_234936099.1">
    <property type="nucleotide sequence ID" value="NZ_BBJU01000007.1"/>
</dbReference>
<evidence type="ECO:0000259" key="1">
    <source>
        <dbReference type="PROSITE" id="PS50206"/>
    </source>
</evidence>
<evidence type="ECO:0000313" key="3">
    <source>
        <dbReference type="Proteomes" id="UP000028701"/>
    </source>
</evidence>
<dbReference type="AlphaFoldDB" id="A0A081CS83"/>
<dbReference type="Gene3D" id="3.40.50.1820">
    <property type="entry name" value="alpha/beta hydrolase"/>
    <property type="match status" value="1"/>
</dbReference>
<evidence type="ECO:0000313" key="2">
    <source>
        <dbReference type="EMBL" id="GAK69529.1"/>
    </source>
</evidence>
<dbReference type="InterPro" id="IPR001763">
    <property type="entry name" value="Rhodanese-like_dom"/>
</dbReference>
<proteinExistence type="predicted"/>
<dbReference type="eggNOG" id="COG4782">
    <property type="taxonomic scope" value="Bacteria"/>
</dbReference>
<dbReference type="InterPro" id="IPR014586">
    <property type="entry name" value="UCP033909"/>
</dbReference>
<sequence>MSLFMTEGGKLLPNSMFIVAIVVALTGCVSRPTADVLKPVTLKTDQQKKVSILAVTNRDLVAKDASFGNRWAGSTSYDQFSFSVPAKRDGPNIQYASKNPDPNRQYIVTGRERLTKTSLVQMATSTAQFDGTAAVFVHGYNYSYQEALFRTAQMAADSGSFGAPIMFSWPSAASVTGYVADRDAVLYSRTELGSLLETLAAAPKVKRIILFGHSMGGFLSMEAARQLRLEGRSNVLAKLQIVLAAPDIDVDVFRSQIRDVGAIPTPITLLVSNSDQALSFSSFVGGERPRVGSLDVNDPVIQQAAKAERIRVIDISALKSSDGLGHDRYASLAQFAGNIDKAEARMRSSGSNIGAFVFDAAGAAVASPFRLAGQIARQ</sequence>
<dbReference type="PANTHER" id="PTHR36513">
    <property type="entry name" value="ABC TRANSMEMBRANE TYPE-1 DOMAIN-CONTAINING PROTEIN"/>
    <property type="match status" value="1"/>
</dbReference>
<dbReference type="SUPFAM" id="SSF53474">
    <property type="entry name" value="alpha/beta-Hydrolases"/>
    <property type="match status" value="1"/>
</dbReference>
<dbReference type="PROSITE" id="PS50206">
    <property type="entry name" value="RHODANESE_3"/>
    <property type="match status" value="1"/>
</dbReference>
<dbReference type="Proteomes" id="UP000028701">
    <property type="component" value="Unassembled WGS sequence"/>
</dbReference>
<protein>
    <recommendedName>
        <fullName evidence="1">Rhodanese domain-containing protein</fullName>
    </recommendedName>
</protein>
<dbReference type="Pfam" id="PF05990">
    <property type="entry name" value="DUF900"/>
    <property type="match status" value="1"/>
</dbReference>
<dbReference type="PIRSF" id="PIRSF033909">
    <property type="entry name" value="UCP033909"/>
    <property type="match status" value="1"/>
</dbReference>
<comment type="caution">
    <text evidence="2">The sequence shown here is derived from an EMBL/GenBank/DDBJ whole genome shotgun (WGS) entry which is preliminary data.</text>
</comment>
<dbReference type="InterPro" id="IPR010297">
    <property type="entry name" value="DUF900_hydrolase"/>
</dbReference>
<reference evidence="2 3" key="1">
    <citation type="submission" date="2014-08" db="EMBL/GenBank/DDBJ databases">
        <title>Whole genome shotgun sequence of Rhizobium rubi NBRC 13261.</title>
        <authorList>
            <person name="Katano-Makiyama Y."/>
            <person name="Hosoyama A."/>
            <person name="Hashimoto M."/>
            <person name="Hosoyama Y."/>
            <person name="Noguchi M."/>
            <person name="Tsuchikane K."/>
            <person name="Uohara A."/>
            <person name="Ohji S."/>
            <person name="Ichikawa N."/>
            <person name="Kimura A."/>
            <person name="Yamazoe A."/>
            <person name="Fujita N."/>
        </authorList>
    </citation>
    <scope>NUCLEOTIDE SEQUENCE [LARGE SCALE GENOMIC DNA]</scope>
    <source>
        <strain evidence="2 3">NBRC 13261</strain>
    </source>
</reference>
<dbReference type="InterPro" id="IPR029058">
    <property type="entry name" value="AB_hydrolase_fold"/>
</dbReference>
<dbReference type="EMBL" id="BBJU01000007">
    <property type="protein sequence ID" value="GAK69529.1"/>
    <property type="molecule type" value="Genomic_DNA"/>
</dbReference>
<feature type="domain" description="Rhodanese" evidence="1">
    <location>
        <begin position="181"/>
        <end position="235"/>
    </location>
</feature>
<gene>
    <name evidence="2" type="ORF">RRU01S_07_00540</name>
</gene>
<organism evidence="2 3">
    <name type="scientific">Agrobacterium rubi TR3 = NBRC 13261</name>
    <dbReference type="NCBI Taxonomy" id="1368415"/>
    <lineage>
        <taxon>Bacteria</taxon>
        <taxon>Pseudomonadati</taxon>
        <taxon>Pseudomonadota</taxon>
        <taxon>Alphaproteobacteria</taxon>
        <taxon>Hyphomicrobiales</taxon>
        <taxon>Rhizobiaceae</taxon>
        <taxon>Rhizobium/Agrobacterium group</taxon>
        <taxon>Agrobacterium</taxon>
    </lineage>
</organism>
<dbReference type="PANTHER" id="PTHR36513:SF1">
    <property type="entry name" value="TRANSMEMBRANE PROTEIN"/>
    <property type="match status" value="1"/>
</dbReference>
<name>A0A081CS83_9HYPH</name>